<proteinExistence type="predicted"/>
<feature type="transmembrane region" description="Helical" evidence="2">
    <location>
        <begin position="195"/>
        <end position="214"/>
    </location>
</feature>
<keyword evidence="4" id="KW-1185">Reference proteome</keyword>
<evidence type="ECO:0000256" key="2">
    <source>
        <dbReference type="SAM" id="Phobius"/>
    </source>
</evidence>
<feature type="region of interest" description="Disordered" evidence="1">
    <location>
        <begin position="27"/>
        <end position="151"/>
    </location>
</feature>
<reference evidence="3" key="1">
    <citation type="journal article" date="2020" name="Stud. Mycol.">
        <title>101 Dothideomycetes genomes: a test case for predicting lifestyles and emergence of pathogens.</title>
        <authorList>
            <person name="Haridas S."/>
            <person name="Albert R."/>
            <person name="Binder M."/>
            <person name="Bloem J."/>
            <person name="Labutti K."/>
            <person name="Salamov A."/>
            <person name="Andreopoulos B."/>
            <person name="Baker S."/>
            <person name="Barry K."/>
            <person name="Bills G."/>
            <person name="Bluhm B."/>
            <person name="Cannon C."/>
            <person name="Castanera R."/>
            <person name="Culley D."/>
            <person name="Daum C."/>
            <person name="Ezra D."/>
            <person name="Gonzalez J."/>
            <person name="Henrissat B."/>
            <person name="Kuo A."/>
            <person name="Liang C."/>
            <person name="Lipzen A."/>
            <person name="Lutzoni F."/>
            <person name="Magnuson J."/>
            <person name="Mondo S."/>
            <person name="Nolan M."/>
            <person name="Ohm R."/>
            <person name="Pangilinan J."/>
            <person name="Park H.-J."/>
            <person name="Ramirez L."/>
            <person name="Alfaro M."/>
            <person name="Sun H."/>
            <person name="Tritt A."/>
            <person name="Yoshinaga Y."/>
            <person name="Zwiers L.-H."/>
            <person name="Turgeon B."/>
            <person name="Goodwin S."/>
            <person name="Spatafora J."/>
            <person name="Crous P."/>
            <person name="Grigoriev I."/>
        </authorList>
    </citation>
    <scope>NUCLEOTIDE SEQUENCE</scope>
    <source>
        <strain evidence="3">CBS 115976</strain>
    </source>
</reference>
<keyword evidence="2" id="KW-0812">Transmembrane</keyword>
<organism evidence="3 4">
    <name type="scientific">Microthyrium microscopicum</name>
    <dbReference type="NCBI Taxonomy" id="703497"/>
    <lineage>
        <taxon>Eukaryota</taxon>
        <taxon>Fungi</taxon>
        <taxon>Dikarya</taxon>
        <taxon>Ascomycota</taxon>
        <taxon>Pezizomycotina</taxon>
        <taxon>Dothideomycetes</taxon>
        <taxon>Dothideomycetes incertae sedis</taxon>
        <taxon>Microthyriales</taxon>
        <taxon>Microthyriaceae</taxon>
        <taxon>Microthyrium</taxon>
    </lineage>
</organism>
<keyword evidence="2" id="KW-0472">Membrane</keyword>
<evidence type="ECO:0000313" key="4">
    <source>
        <dbReference type="Proteomes" id="UP000799302"/>
    </source>
</evidence>
<dbReference type="Proteomes" id="UP000799302">
    <property type="component" value="Unassembled WGS sequence"/>
</dbReference>
<gene>
    <name evidence="3" type="ORF">BT63DRAFT_32758</name>
</gene>
<feature type="compositionally biased region" description="Basic and acidic residues" evidence="1">
    <location>
        <begin position="44"/>
        <end position="55"/>
    </location>
</feature>
<name>A0A6A6UTV4_9PEZI</name>
<evidence type="ECO:0000313" key="3">
    <source>
        <dbReference type="EMBL" id="KAF2675250.1"/>
    </source>
</evidence>
<sequence>MMSRSATEIDHYLDDPGSLAVSLESFDPDQYLPAHSMVSTRSHYRSEDSEAESERSSTPWSPPAWRKGTSAWQQHNTPRKSKSRSRSRRTGTEDEDIDITLIPANVPLPVSPEKGTPLYSVEPTPDQHREQSVASLQRRRRDSTLDRDASAQPELPNNFIRFAVRAEVQHRTEPFESALQWLREKVDSVIFNSKSLMYAFITVILAYWTLKMLLGAPSPPPVPNLLKVAEVAKTFEPLIYHTDSGRKQINQLQTTGYAVYDLGASVQYASNLNKSKEIADDLYTVSEIMKKLVIDLTDFFSKVEGDVDGIIYMMDWAKRYLDRLEPTQPGSMTTITDNLQEMLSQAGISEYRDGTPNPVGHMMQFMFRGTTAQRNRQKLKYTFDEVLNAVESSISTQLQIAMLLYQKFEDIDKIYQNLATTALHEVDQQDAEENELLSSAWVRIMGPRKNALTKFEKNRDLLGTVRLQTTQHKDVLKDFGQKLLLMKSNLDYIREDLTVAMVRTNGTSDLPIEEQMASLDDTYKVLKEVRDRQKAQLRKF</sequence>
<evidence type="ECO:0000256" key="1">
    <source>
        <dbReference type="SAM" id="MobiDB-lite"/>
    </source>
</evidence>
<dbReference type="EMBL" id="MU004230">
    <property type="protein sequence ID" value="KAF2675250.1"/>
    <property type="molecule type" value="Genomic_DNA"/>
</dbReference>
<dbReference type="AlphaFoldDB" id="A0A6A6UTV4"/>
<accession>A0A6A6UTV4</accession>
<protein>
    <submittedName>
        <fullName evidence="3">Uncharacterized protein</fullName>
    </submittedName>
</protein>
<dbReference type="OrthoDB" id="4202871at2759"/>
<feature type="compositionally biased region" description="Basic residues" evidence="1">
    <location>
        <begin position="77"/>
        <end position="89"/>
    </location>
</feature>
<keyword evidence="2" id="KW-1133">Transmembrane helix</keyword>
<feature type="region of interest" description="Disordered" evidence="1">
    <location>
        <begin position="1"/>
        <end position="20"/>
    </location>
</feature>